<name>W1XYN0_9ZZZZ</name>
<sequence length="39" mass="4546">MNNLQINQVLLKRKQQILPSLILKGEFNQDLKIEVAQLN</sequence>
<feature type="non-terminal residue" evidence="1">
    <location>
        <position position="39"/>
    </location>
</feature>
<evidence type="ECO:0000313" key="1">
    <source>
        <dbReference type="EMBL" id="ETJ34550.1"/>
    </source>
</evidence>
<proteinExistence type="predicted"/>
<gene>
    <name evidence="1" type="ORF">Q604_UNBC11027G0001</name>
</gene>
<dbReference type="AlphaFoldDB" id="W1XYN0"/>
<accession>W1XYN0</accession>
<organism evidence="1">
    <name type="scientific">human gut metagenome</name>
    <dbReference type="NCBI Taxonomy" id="408170"/>
    <lineage>
        <taxon>unclassified sequences</taxon>
        <taxon>metagenomes</taxon>
        <taxon>organismal metagenomes</taxon>
    </lineage>
</organism>
<protein>
    <submittedName>
        <fullName evidence="1">Uncharacterized protein</fullName>
    </submittedName>
</protein>
<reference evidence="1" key="1">
    <citation type="submission" date="2013-12" db="EMBL/GenBank/DDBJ databases">
        <title>A Varibaculum cambriense genome reconstructed from a premature infant gut community with otherwise low bacterial novelty that shifts toward anaerobic metabolism during the third week of life.</title>
        <authorList>
            <person name="Brown C.T."/>
            <person name="Sharon I."/>
            <person name="Thomas B.C."/>
            <person name="Castelle C.J."/>
            <person name="Morowitz M.J."/>
            <person name="Banfield J.F."/>
        </authorList>
    </citation>
    <scope>NUCLEOTIDE SEQUENCE</scope>
</reference>
<dbReference type="EMBL" id="AZMM01011027">
    <property type="protein sequence ID" value="ETJ34550.1"/>
    <property type="molecule type" value="Genomic_DNA"/>
</dbReference>
<comment type="caution">
    <text evidence="1">The sequence shown here is derived from an EMBL/GenBank/DDBJ whole genome shotgun (WGS) entry which is preliminary data.</text>
</comment>